<comment type="subcellular location">
    <subcellularLocation>
        <location evidence="1">Cytoplasm</location>
        <location evidence="1">Cytoskeleton</location>
        <location evidence="1">Flagellum axoneme</location>
    </subcellularLocation>
</comment>
<evidence type="ECO:0000256" key="5">
    <source>
        <dbReference type="ARBA" id="ARBA00022846"/>
    </source>
</evidence>
<keyword evidence="4" id="KW-0677">Repeat</keyword>
<dbReference type="PROSITE" id="PS51450">
    <property type="entry name" value="LRR"/>
    <property type="match status" value="4"/>
</dbReference>
<keyword evidence="3" id="KW-0433">Leucine-rich repeat</keyword>
<sequence length="518" mass="60674">MSELDNEPVIISEKLLTQCVREQGPKGEAGEIAKKEEIDFKNVKELALDYKNILKIENLWQFTQLTKLQLDNNIIEKIEGLSSLVHLEWLDLSFNNIEYIEGLDNLTQLKDLTLFNNRISVINNMDTLVKLNVLSLGNNTIHNLENLIYLRRFKFLNALSLEGNPISKDKDYHAYTVAHLPSLVYLDYRLVDSVKKKTAVEKYRDVIDELIRNDEILEQNLKQDIENQARLTINREAFVDGVECFFDEMLLEDTEVAHLSQISGVNSLLQSYKENFTKVCDKLFKYGIEERLKRNSETELFFLCLKETVEQNRNESVNHIEKFKHDKEQVFTELLNVTEQDKVEMHLTELSESVTQLWNVLMNLEIQLVDQLEETIKDFERNMLDMAGSFIENVQQIVNQLRELENKNHEVLSEIAINTLEKFMKNELDEEISDDIKFLFIDKDTVMNAVSASHDSHLFKIDCKEDDIVTRINANIRNLIEGLHADEIKRNRLRVCEINYLLDHFRDEIESFDETNEF</sequence>
<keyword evidence="7" id="KW-0969">Cilium</keyword>
<evidence type="ECO:0000256" key="12">
    <source>
        <dbReference type="SAM" id="Coils"/>
    </source>
</evidence>
<gene>
    <name evidence="14" type="primary">LOC100203830</name>
</gene>
<dbReference type="PANTHER" id="PTHR45973">
    <property type="entry name" value="PROTEIN PHOSPHATASE 1 REGULATORY SUBUNIT SDS22-RELATED"/>
    <property type="match status" value="1"/>
</dbReference>
<reference evidence="14" key="1">
    <citation type="submission" date="2025-08" db="UniProtKB">
        <authorList>
            <consortium name="RefSeq"/>
        </authorList>
    </citation>
    <scope>IDENTIFICATION</scope>
</reference>
<keyword evidence="6 12" id="KW-0175">Coiled coil</keyword>
<dbReference type="InterPro" id="IPR032675">
    <property type="entry name" value="LRR_dom_sf"/>
</dbReference>
<evidence type="ECO:0000256" key="8">
    <source>
        <dbReference type="ARBA" id="ARBA00023212"/>
    </source>
</evidence>
<evidence type="ECO:0000256" key="3">
    <source>
        <dbReference type="ARBA" id="ARBA00022614"/>
    </source>
</evidence>
<organism evidence="13 14">
    <name type="scientific">Hydra vulgaris</name>
    <name type="common">Hydra</name>
    <name type="synonym">Hydra attenuata</name>
    <dbReference type="NCBI Taxonomy" id="6087"/>
    <lineage>
        <taxon>Eukaryota</taxon>
        <taxon>Metazoa</taxon>
        <taxon>Cnidaria</taxon>
        <taxon>Hydrozoa</taxon>
        <taxon>Hydroidolina</taxon>
        <taxon>Anthoathecata</taxon>
        <taxon>Aplanulata</taxon>
        <taxon>Hydridae</taxon>
        <taxon>Hydra</taxon>
    </lineage>
</organism>
<dbReference type="InterPro" id="IPR001611">
    <property type="entry name" value="Leu-rich_rpt"/>
</dbReference>
<dbReference type="Gene3D" id="3.80.10.10">
    <property type="entry name" value="Ribonuclease Inhibitor"/>
    <property type="match status" value="1"/>
</dbReference>
<evidence type="ECO:0000256" key="9">
    <source>
        <dbReference type="ARBA" id="ARBA00023273"/>
    </source>
</evidence>
<dbReference type="Proteomes" id="UP001652625">
    <property type="component" value="Chromosome 12"/>
</dbReference>
<dbReference type="SUPFAM" id="SSF52075">
    <property type="entry name" value="Outer arm dynein light chain 1"/>
    <property type="match status" value="1"/>
</dbReference>
<dbReference type="InterPro" id="IPR050576">
    <property type="entry name" value="Cilia_flagella_integrity"/>
</dbReference>
<keyword evidence="13" id="KW-1185">Reference proteome</keyword>
<dbReference type="PANTHER" id="PTHR45973:SF12">
    <property type="entry name" value="DYNEIN REGULATORY COMPLEX SUBUNIT 3"/>
    <property type="match status" value="1"/>
</dbReference>
<dbReference type="Pfam" id="PF14580">
    <property type="entry name" value="LRR_9"/>
    <property type="match status" value="1"/>
</dbReference>
<dbReference type="SMART" id="SM00365">
    <property type="entry name" value="LRR_SD22"/>
    <property type="match status" value="4"/>
</dbReference>
<proteinExistence type="inferred from homology"/>
<dbReference type="RefSeq" id="XP_065670364.1">
    <property type="nucleotide sequence ID" value="XM_065814292.1"/>
</dbReference>
<feature type="coiled-coil region" evidence="12">
    <location>
        <begin position="200"/>
        <end position="227"/>
    </location>
</feature>
<keyword evidence="8" id="KW-0206">Cytoskeleton</keyword>
<comment type="similarity">
    <text evidence="10">Belongs to the DRC3 family.</text>
</comment>
<name>A0ABM4D7T9_HYDVU</name>
<keyword evidence="2" id="KW-0963">Cytoplasm</keyword>
<evidence type="ECO:0000256" key="7">
    <source>
        <dbReference type="ARBA" id="ARBA00023069"/>
    </source>
</evidence>
<keyword evidence="9" id="KW-0966">Cell projection</keyword>
<keyword evidence="5" id="KW-0282">Flagellum</keyword>
<evidence type="ECO:0000313" key="13">
    <source>
        <dbReference type="Proteomes" id="UP001652625"/>
    </source>
</evidence>
<accession>A0ABM4D7T9</accession>
<evidence type="ECO:0000256" key="1">
    <source>
        <dbReference type="ARBA" id="ARBA00004611"/>
    </source>
</evidence>
<evidence type="ECO:0000313" key="14">
    <source>
        <dbReference type="RefSeq" id="XP_065670364.1"/>
    </source>
</evidence>
<protein>
    <recommendedName>
        <fullName evidence="11">Dynein regulatory complex subunit 3</fullName>
    </recommendedName>
</protein>
<evidence type="ECO:0000256" key="2">
    <source>
        <dbReference type="ARBA" id="ARBA00022490"/>
    </source>
</evidence>
<feature type="coiled-coil region" evidence="12">
    <location>
        <begin position="362"/>
        <end position="414"/>
    </location>
</feature>
<evidence type="ECO:0000256" key="10">
    <source>
        <dbReference type="ARBA" id="ARBA00038378"/>
    </source>
</evidence>
<evidence type="ECO:0000256" key="4">
    <source>
        <dbReference type="ARBA" id="ARBA00022737"/>
    </source>
</evidence>
<evidence type="ECO:0000256" key="11">
    <source>
        <dbReference type="ARBA" id="ARBA00040950"/>
    </source>
</evidence>
<dbReference type="GeneID" id="100203830"/>
<evidence type="ECO:0000256" key="6">
    <source>
        <dbReference type="ARBA" id="ARBA00023054"/>
    </source>
</evidence>